<dbReference type="SUPFAM" id="SSF50129">
    <property type="entry name" value="GroES-like"/>
    <property type="match status" value="3"/>
</dbReference>
<keyword evidence="4 8" id="KW-0479">Metal-binding</keyword>
<dbReference type="SUPFAM" id="SSF51735">
    <property type="entry name" value="NAD(P)-binding Rossmann-fold domains"/>
    <property type="match status" value="2"/>
</dbReference>
<sequence>MLDGTSRFTCRGKKIYHLYGTSTFTEYTVVDEIAVAKIDDATPMDKVCVTSCEVLTGFGAVFNTAQVTPGSTCVFFGLGGISSAIVMGCKASGASRIIRVDINEQKFPRARALGITDCLNPNRLKKSVDEVVMKMTGIGVDFAFEAIGLIETMVEALKSWNVSYGVYVIMGEAPSGSQFSFDPMVLLPGRTLKSSVMGDLLSPPFSPHLLYQVIRCKAAVLWRPGAPMNIEEIEVAPPKAKEVRVKMVASGICGTDIKSMESEELAQFCPIIMGHEGTGIVESVGEGVSTVKAGDKVIILCLPQCGECNTCLNSKNNICKEVRLSGTHQTSEGNSRITCKGKIVYQYIATGTFSEYIVIKEISVAKIDEGALLEKVCIIGCGFATGFGAAINSAKVTPGSTCAVFGLGGVGLSVIIGCKAAGAARIIAVDINKDKFAKAKTVGATECIDPRDFEKPIQKVLFDMLNGGADFCFEVTGNPETVVITCKAAIAWETGSPLCIEEVEVSPPRAHEVRIQVIAMCVCPTDINATNPKKKALFPVVLGHECAGIVESVGPGVTNFKPGDKVIPFFAPQCKKCKFCLSPLTNLCGKLRNFKCPTIDQELMEDRTSRFTCKGKPIYHFMGVSSFSQYTVVSEANLARVDDEANLERVCLIGCGFSSGYGAAINTAKVHH</sequence>
<gene>
    <name evidence="11" type="ORF">I79_023545</name>
</gene>
<keyword evidence="5 8" id="KW-0862">Zinc</keyword>
<evidence type="ECO:0000256" key="6">
    <source>
        <dbReference type="ARBA" id="ARBA00023002"/>
    </source>
</evidence>
<dbReference type="GO" id="GO:0042573">
    <property type="term" value="P:retinoic acid metabolic process"/>
    <property type="evidence" value="ECO:0007669"/>
    <property type="project" value="TreeGrafter"/>
</dbReference>
<evidence type="ECO:0000313" key="12">
    <source>
        <dbReference type="Proteomes" id="UP000001075"/>
    </source>
</evidence>
<evidence type="ECO:0000259" key="9">
    <source>
        <dbReference type="Pfam" id="PF00107"/>
    </source>
</evidence>
<comment type="subcellular location">
    <subcellularLocation>
        <location evidence="2">Cytoplasm</location>
    </subcellularLocation>
</comment>
<organism evidence="11 12">
    <name type="scientific">Cricetulus griseus</name>
    <name type="common">Chinese hamster</name>
    <name type="synonym">Cricetulus barabensis griseus</name>
    <dbReference type="NCBI Taxonomy" id="10029"/>
    <lineage>
        <taxon>Eukaryota</taxon>
        <taxon>Metazoa</taxon>
        <taxon>Chordata</taxon>
        <taxon>Craniata</taxon>
        <taxon>Vertebrata</taxon>
        <taxon>Euteleostomi</taxon>
        <taxon>Mammalia</taxon>
        <taxon>Eutheria</taxon>
        <taxon>Euarchontoglires</taxon>
        <taxon>Glires</taxon>
        <taxon>Rodentia</taxon>
        <taxon>Myomorpha</taxon>
        <taxon>Muroidea</taxon>
        <taxon>Cricetidae</taxon>
        <taxon>Cricetinae</taxon>
        <taxon>Cricetulus</taxon>
    </lineage>
</organism>
<dbReference type="Pfam" id="PF08240">
    <property type="entry name" value="ADH_N"/>
    <property type="match status" value="2"/>
</dbReference>
<keyword evidence="3" id="KW-0963">Cytoplasm</keyword>
<evidence type="ECO:0000256" key="8">
    <source>
        <dbReference type="RuleBase" id="RU361277"/>
    </source>
</evidence>
<evidence type="ECO:0000256" key="1">
    <source>
        <dbReference type="ARBA" id="ARBA00001947"/>
    </source>
</evidence>
<dbReference type="GO" id="GO:0004745">
    <property type="term" value="F:all-trans-retinol dehydrogenase (NAD+) activity"/>
    <property type="evidence" value="ECO:0007669"/>
    <property type="project" value="TreeGrafter"/>
</dbReference>
<protein>
    <submittedName>
        <fullName evidence="11">Alcohol dehydrogenase 6</fullName>
    </submittedName>
</protein>
<proteinExistence type="inferred from homology"/>
<dbReference type="AlphaFoldDB" id="G3II77"/>
<dbReference type="InterPro" id="IPR002328">
    <property type="entry name" value="ADH_Zn_CS"/>
</dbReference>
<dbReference type="InterPro" id="IPR013149">
    <property type="entry name" value="ADH-like_C"/>
</dbReference>
<dbReference type="Pfam" id="PF00107">
    <property type="entry name" value="ADH_zinc_N"/>
    <property type="match status" value="2"/>
</dbReference>
<dbReference type="PROSITE" id="PS00059">
    <property type="entry name" value="ADH_ZINC"/>
    <property type="match status" value="2"/>
</dbReference>
<evidence type="ECO:0000256" key="3">
    <source>
        <dbReference type="ARBA" id="ARBA00022490"/>
    </source>
</evidence>
<evidence type="ECO:0000256" key="7">
    <source>
        <dbReference type="ARBA" id="ARBA00023027"/>
    </source>
</evidence>
<evidence type="ECO:0000259" key="10">
    <source>
        <dbReference type="Pfam" id="PF08240"/>
    </source>
</evidence>
<dbReference type="GO" id="GO:0042572">
    <property type="term" value="P:retinol metabolic process"/>
    <property type="evidence" value="ECO:0007669"/>
    <property type="project" value="TreeGrafter"/>
</dbReference>
<dbReference type="Gene3D" id="3.40.50.720">
    <property type="entry name" value="NAD(P)-binding Rossmann-like Domain"/>
    <property type="match status" value="2"/>
</dbReference>
<reference evidence="12" key="1">
    <citation type="journal article" date="2011" name="Nat. Biotechnol.">
        <title>The genomic sequence of the Chinese hamster ovary (CHO)-K1 cell line.</title>
        <authorList>
            <person name="Xu X."/>
            <person name="Nagarajan H."/>
            <person name="Lewis N.E."/>
            <person name="Pan S."/>
            <person name="Cai Z."/>
            <person name="Liu X."/>
            <person name="Chen W."/>
            <person name="Xie M."/>
            <person name="Wang W."/>
            <person name="Hammond S."/>
            <person name="Andersen M.R."/>
            <person name="Neff N."/>
            <person name="Passarelli B."/>
            <person name="Koh W."/>
            <person name="Fan H.C."/>
            <person name="Wang J."/>
            <person name="Gui Y."/>
            <person name="Lee K.H."/>
            <person name="Betenbaugh M.J."/>
            <person name="Quake S.R."/>
            <person name="Famili I."/>
            <person name="Palsson B.O."/>
            <person name="Wang J."/>
        </authorList>
    </citation>
    <scope>NUCLEOTIDE SEQUENCE [LARGE SCALE GENOMIC DNA]</scope>
    <source>
        <strain evidence="12">CHO K1 cell line</strain>
    </source>
</reference>
<feature type="domain" description="Alcohol dehydrogenase-like C-terminal" evidence="9">
    <location>
        <begin position="409"/>
        <end position="482"/>
    </location>
</feature>
<comment type="cofactor">
    <cofactor evidence="1 8">
        <name>Zn(2+)</name>
        <dbReference type="ChEBI" id="CHEBI:29105"/>
    </cofactor>
</comment>
<feature type="domain" description="Alcohol dehydrogenase-like C-terminal" evidence="9">
    <location>
        <begin position="80"/>
        <end position="199"/>
    </location>
</feature>
<dbReference type="FunFam" id="3.90.180.10:FF:000001">
    <property type="entry name" value="S-(hydroxymethyl)glutathione dehydrogenase"/>
    <property type="match status" value="2"/>
</dbReference>
<comment type="similarity">
    <text evidence="8">Belongs to the zinc-containing alcohol dehydrogenase family.</text>
</comment>
<dbReference type="eggNOG" id="KOG0022">
    <property type="taxonomic scope" value="Eukaryota"/>
</dbReference>
<dbReference type="PANTHER" id="PTHR43880">
    <property type="entry name" value="ALCOHOL DEHYDROGENASE"/>
    <property type="match status" value="1"/>
</dbReference>
<dbReference type="InterPro" id="IPR011032">
    <property type="entry name" value="GroES-like_sf"/>
</dbReference>
<evidence type="ECO:0000313" key="11">
    <source>
        <dbReference type="EMBL" id="EGW03289.1"/>
    </source>
</evidence>
<dbReference type="InterPro" id="IPR013154">
    <property type="entry name" value="ADH-like_N"/>
</dbReference>
<dbReference type="FunFam" id="3.40.50.720:FF:000003">
    <property type="entry name" value="S-(hydroxymethyl)glutathione dehydrogenase"/>
    <property type="match status" value="2"/>
</dbReference>
<dbReference type="PANTHER" id="PTHR43880:SF20">
    <property type="entry name" value="ALCOHOL DEHYDROGENASE 6"/>
    <property type="match status" value="1"/>
</dbReference>
<dbReference type="InParanoid" id="G3II77"/>
<accession>G3II77</accession>
<dbReference type="Gene3D" id="3.90.180.10">
    <property type="entry name" value="Medium-chain alcohol dehydrogenases, catalytic domain"/>
    <property type="match status" value="2"/>
</dbReference>
<evidence type="ECO:0000256" key="4">
    <source>
        <dbReference type="ARBA" id="ARBA00022723"/>
    </source>
</evidence>
<dbReference type="InterPro" id="IPR036291">
    <property type="entry name" value="NAD(P)-bd_dom_sf"/>
</dbReference>
<evidence type="ECO:0000256" key="2">
    <source>
        <dbReference type="ARBA" id="ARBA00004496"/>
    </source>
</evidence>
<feature type="domain" description="Alcohol dehydrogenase-like N-terminal" evidence="10">
    <location>
        <begin position="510"/>
        <end position="642"/>
    </location>
</feature>
<dbReference type="GlyGen" id="G3II77">
    <property type="glycosylation" value="1 site"/>
</dbReference>
<dbReference type="GO" id="GO:0005829">
    <property type="term" value="C:cytosol"/>
    <property type="evidence" value="ECO:0007669"/>
    <property type="project" value="TreeGrafter"/>
</dbReference>
<name>G3II77_CRIGR</name>
<keyword evidence="6" id="KW-0560">Oxidoreductase</keyword>
<dbReference type="EMBL" id="JH002950">
    <property type="protein sequence ID" value="EGW03289.1"/>
    <property type="molecule type" value="Genomic_DNA"/>
</dbReference>
<dbReference type="PaxDb" id="10029-XP_007629004.1"/>
<dbReference type="STRING" id="10029.G3II77"/>
<dbReference type="Proteomes" id="UP000001075">
    <property type="component" value="Unassembled WGS sequence"/>
</dbReference>
<evidence type="ECO:0000256" key="5">
    <source>
        <dbReference type="ARBA" id="ARBA00022833"/>
    </source>
</evidence>
<keyword evidence="7" id="KW-0520">NAD</keyword>
<dbReference type="GO" id="GO:0008270">
    <property type="term" value="F:zinc ion binding"/>
    <property type="evidence" value="ECO:0007669"/>
    <property type="project" value="InterPro"/>
</dbReference>
<feature type="domain" description="Alcohol dehydrogenase-like N-terminal" evidence="10">
    <location>
        <begin position="240"/>
        <end position="368"/>
    </location>
</feature>